<evidence type="ECO:0000313" key="2">
    <source>
        <dbReference type="Proteomes" id="UP000199352"/>
    </source>
</evidence>
<dbReference type="PANTHER" id="PTHR30007:SF1">
    <property type="entry name" value="BLR1914 PROTEIN"/>
    <property type="match status" value="1"/>
</dbReference>
<dbReference type="OrthoDB" id="4546548at2"/>
<sequence length="56" mass="6505">AGGRPPAFDPVTYKRRNVVERCFNRLKQFRAIATRYDKTALSYQAMIDLATLTLWL</sequence>
<keyword evidence="2" id="KW-1185">Reference proteome</keyword>
<dbReference type="STRING" id="402600.SAMN05216188_1311"/>
<evidence type="ECO:0000313" key="1">
    <source>
        <dbReference type="EMBL" id="SES29665.1"/>
    </source>
</evidence>
<dbReference type="Proteomes" id="UP000199352">
    <property type="component" value="Unassembled WGS sequence"/>
</dbReference>
<dbReference type="AlphaFoldDB" id="A0A1H9W745"/>
<accession>A0A1H9W745</accession>
<feature type="non-terminal residue" evidence="1">
    <location>
        <position position="1"/>
    </location>
</feature>
<dbReference type="PANTHER" id="PTHR30007">
    <property type="entry name" value="PHP DOMAIN PROTEIN"/>
    <property type="match status" value="1"/>
</dbReference>
<organism evidence="1 2">
    <name type="scientific">Lentzea xinjiangensis</name>
    <dbReference type="NCBI Taxonomy" id="402600"/>
    <lineage>
        <taxon>Bacteria</taxon>
        <taxon>Bacillati</taxon>
        <taxon>Actinomycetota</taxon>
        <taxon>Actinomycetes</taxon>
        <taxon>Pseudonocardiales</taxon>
        <taxon>Pseudonocardiaceae</taxon>
        <taxon>Lentzea</taxon>
    </lineage>
</organism>
<proteinExistence type="predicted"/>
<gene>
    <name evidence="1" type="ORF">SAMN05216188_1311</name>
</gene>
<name>A0A1H9W745_9PSEU</name>
<reference evidence="2" key="1">
    <citation type="submission" date="2016-10" db="EMBL/GenBank/DDBJ databases">
        <authorList>
            <person name="Varghese N."/>
            <person name="Submissions S."/>
        </authorList>
    </citation>
    <scope>NUCLEOTIDE SEQUENCE [LARGE SCALE GENOMIC DNA]</scope>
    <source>
        <strain evidence="2">CGMCC 4.3525</strain>
    </source>
</reference>
<dbReference type="EMBL" id="FOFR01000031">
    <property type="protein sequence ID" value="SES29665.1"/>
    <property type="molecule type" value="Genomic_DNA"/>
</dbReference>
<protein>
    <submittedName>
        <fullName evidence="1">Transposase DDE domain-containing protein</fullName>
    </submittedName>
</protein>